<proteinExistence type="predicted"/>
<gene>
    <name evidence="1" type="ORF">KUCAC02_022539</name>
</gene>
<dbReference type="Proteomes" id="UP001057452">
    <property type="component" value="Chromosome 4"/>
</dbReference>
<sequence>MVANLGRDIAFQQSGDQVKIRYREPSSSSASDTDTLSVTSKSSSENDFYSGTLKRFRKEEEALQGPQAKNLIKTGSADQTRMK</sequence>
<evidence type="ECO:0000313" key="1">
    <source>
        <dbReference type="EMBL" id="KAI4828448.1"/>
    </source>
</evidence>
<evidence type="ECO:0000313" key="2">
    <source>
        <dbReference type="Proteomes" id="UP001057452"/>
    </source>
</evidence>
<keyword evidence="2" id="KW-1185">Reference proteome</keyword>
<comment type="caution">
    <text evidence="1">The sequence shown here is derived from an EMBL/GenBank/DDBJ whole genome shotgun (WGS) entry which is preliminary data.</text>
</comment>
<accession>A0ACB9XNA4</accession>
<name>A0ACB9XNA4_CHAAC</name>
<organism evidence="1 2">
    <name type="scientific">Chaenocephalus aceratus</name>
    <name type="common">Blackfin icefish</name>
    <name type="synonym">Chaenichthys aceratus</name>
    <dbReference type="NCBI Taxonomy" id="36190"/>
    <lineage>
        <taxon>Eukaryota</taxon>
        <taxon>Metazoa</taxon>
        <taxon>Chordata</taxon>
        <taxon>Craniata</taxon>
        <taxon>Vertebrata</taxon>
        <taxon>Euteleostomi</taxon>
        <taxon>Actinopterygii</taxon>
        <taxon>Neopterygii</taxon>
        <taxon>Teleostei</taxon>
        <taxon>Neoteleostei</taxon>
        <taxon>Acanthomorphata</taxon>
        <taxon>Eupercaria</taxon>
        <taxon>Perciformes</taxon>
        <taxon>Notothenioidei</taxon>
        <taxon>Channichthyidae</taxon>
        <taxon>Chaenocephalus</taxon>
    </lineage>
</organism>
<protein>
    <submittedName>
        <fullName evidence="1">Uncharacterized protein</fullName>
    </submittedName>
</protein>
<reference evidence="1" key="1">
    <citation type="submission" date="2022-05" db="EMBL/GenBank/DDBJ databases">
        <title>Chromosome-level genome of Chaenocephalus aceratus.</title>
        <authorList>
            <person name="Park H."/>
        </authorList>
    </citation>
    <scope>NUCLEOTIDE SEQUENCE</scope>
    <source>
        <strain evidence="1">KU_202001</strain>
    </source>
</reference>
<dbReference type="EMBL" id="CM043788">
    <property type="protein sequence ID" value="KAI4828448.1"/>
    <property type="molecule type" value="Genomic_DNA"/>
</dbReference>